<dbReference type="InterPro" id="IPR052293">
    <property type="entry name" value="SRRP"/>
</dbReference>
<sequence length="1013" mass="110833">MWGRGPRGSRSGGRASKAERPARVPEDQGEGQRLWKHCVGATSGVWVNVRRVRSCEAMKLRSAEAPKHRNAETPKRRSSEVLKLRNVETLRRRRFWDGEKLRNSETPKRRNAEAPKRRGIKPPERRSAEGFGGCPAVAVNLRIAEIAEGNRRTPRSPKLRAQRSRDSETGQKHRETPSWARGSGGGSVVAANLRTSEPPNRRTAGGHSTHDPEYANLANSSPERGQQPGEEVNLGGVRRKGCHPRGTESDCSVVAANRRTAESPNRRIAEAPDRRVAETPDCRIAETLDLRITGHLSRRTYEAPKVVRRAPEVVRPIVDVGSEKGLRRLVATRRYWDAYGGTGRNVGASGGMRTGGTGCLQAVGCAEQARKGGVPLTSSPLQAVAPRNSVRRPRRTRGKKIRGSLKLQIDLRGFKSPKRRNSERRNAEIPYTEVPKLRNAETSKLQNTEVPKFPKFQRPPGSETPKTRGLRPDMFRGFGRGNAGSSAAVYEESAPGCSGSGGVLERKLKAGVSERSAKDFGGSSAVGTNLRNSERRSAETPNAEAPKRRNSERRSAEIPNAEAQELRTPKRRNSGHKMAKLRNVKGSCYGSERRNLRNRRNLRDTEAPKSSKTPKISEAIRDVPEALVTSGRTAEVNDQPPAEVRDRPRTCHKGSGKLGIDRIGREGAMAGSVGGSGGKGNGGAFEARPGNHWTSGGAGSARPGQGRKGNENEMAHRAKGWPAEGMGGGVGKGGGEHTATCRTLFSRDPRAHPPASLRRPLHLEHTGRLHGAQSKPGSGRGAEPAGGDLVLLRLGRGESLELATTRQRVSTHLGRGESLENEEQQAVRCILEGSGPGVQGMWGRGPRGSRSGGRASKAERPARVPEDQGEGQRLWKHCVGATSGVWVNVRRVRSCEAMKLRSAEAPKHRNAETPKRRSSEVLKLRNVETLRRRRFWDGEKLRNSETPKRRNAEAPKRRGIVTPRHHGPRRFISGCEPPKLPRLRSAAASKHENARNPRNAEALRASEVVRLWL</sequence>
<name>A0AAD6UJE2_9AGAR</name>
<reference evidence="2" key="1">
    <citation type="submission" date="2023-03" db="EMBL/GenBank/DDBJ databases">
        <title>Massive genome expansion in bonnet fungi (Mycena s.s.) driven by repeated elements and novel gene families across ecological guilds.</title>
        <authorList>
            <consortium name="Lawrence Berkeley National Laboratory"/>
            <person name="Harder C.B."/>
            <person name="Miyauchi S."/>
            <person name="Viragh M."/>
            <person name="Kuo A."/>
            <person name="Thoen E."/>
            <person name="Andreopoulos B."/>
            <person name="Lu D."/>
            <person name="Skrede I."/>
            <person name="Drula E."/>
            <person name="Henrissat B."/>
            <person name="Morin E."/>
            <person name="Kohler A."/>
            <person name="Barry K."/>
            <person name="LaButti K."/>
            <person name="Morin E."/>
            <person name="Salamov A."/>
            <person name="Lipzen A."/>
            <person name="Mereny Z."/>
            <person name="Hegedus B."/>
            <person name="Baldrian P."/>
            <person name="Stursova M."/>
            <person name="Weitz H."/>
            <person name="Taylor A."/>
            <person name="Grigoriev I.V."/>
            <person name="Nagy L.G."/>
            <person name="Martin F."/>
            <person name="Kauserud H."/>
        </authorList>
    </citation>
    <scope>NUCLEOTIDE SEQUENCE</scope>
    <source>
        <strain evidence="2">9144</strain>
    </source>
</reference>
<feature type="region of interest" description="Disordered" evidence="1">
    <location>
        <begin position="438"/>
        <end position="479"/>
    </location>
</feature>
<dbReference type="Proteomes" id="UP001219525">
    <property type="component" value="Unassembled WGS sequence"/>
</dbReference>
<feature type="region of interest" description="Disordered" evidence="1">
    <location>
        <begin position="513"/>
        <end position="618"/>
    </location>
</feature>
<dbReference type="PANTHER" id="PTHR12239">
    <property type="entry name" value="PROTEIN CBG20215-RELATED"/>
    <property type="match status" value="1"/>
</dbReference>
<feature type="compositionally biased region" description="Gly residues" evidence="1">
    <location>
        <begin position="834"/>
        <end position="846"/>
    </location>
</feature>
<feature type="compositionally biased region" description="Basic residues" evidence="1">
    <location>
        <begin position="569"/>
        <end position="583"/>
    </location>
</feature>
<keyword evidence="3" id="KW-1185">Reference proteome</keyword>
<dbReference type="AlphaFoldDB" id="A0AAD6UJE2"/>
<organism evidence="2 3">
    <name type="scientific">Mycena pura</name>
    <dbReference type="NCBI Taxonomy" id="153505"/>
    <lineage>
        <taxon>Eukaryota</taxon>
        <taxon>Fungi</taxon>
        <taxon>Dikarya</taxon>
        <taxon>Basidiomycota</taxon>
        <taxon>Agaricomycotina</taxon>
        <taxon>Agaricomycetes</taxon>
        <taxon>Agaricomycetidae</taxon>
        <taxon>Agaricales</taxon>
        <taxon>Marasmiineae</taxon>
        <taxon>Mycenaceae</taxon>
        <taxon>Mycena</taxon>
    </lineage>
</organism>
<proteinExistence type="predicted"/>
<feature type="region of interest" description="Disordered" evidence="1">
    <location>
        <begin position="101"/>
        <end position="132"/>
    </location>
</feature>
<gene>
    <name evidence="2" type="ORF">GGX14DRAFT_409243</name>
</gene>
<feature type="compositionally biased region" description="Basic and acidic residues" evidence="1">
    <location>
        <begin position="163"/>
        <end position="176"/>
    </location>
</feature>
<feature type="region of interest" description="Disordered" evidence="1">
    <location>
        <begin position="61"/>
        <end position="80"/>
    </location>
</feature>
<feature type="region of interest" description="Disordered" evidence="1">
    <location>
        <begin position="630"/>
        <end position="660"/>
    </location>
</feature>
<feature type="compositionally biased region" description="Basic and acidic residues" evidence="1">
    <location>
        <begin position="545"/>
        <end position="556"/>
    </location>
</feature>
<feature type="compositionally biased region" description="Basic and acidic residues" evidence="1">
    <location>
        <begin position="101"/>
        <end position="128"/>
    </location>
</feature>
<feature type="region of interest" description="Disordered" evidence="1">
    <location>
        <begin position="746"/>
        <end position="786"/>
    </location>
</feature>
<feature type="compositionally biased region" description="Basic and acidic residues" evidence="1">
    <location>
        <begin position="856"/>
        <end position="866"/>
    </location>
</feature>
<evidence type="ECO:0000313" key="3">
    <source>
        <dbReference type="Proteomes" id="UP001219525"/>
    </source>
</evidence>
<comment type="caution">
    <text evidence="2">The sequence shown here is derived from an EMBL/GenBank/DDBJ whole genome shotgun (WGS) entry which is preliminary data.</text>
</comment>
<feature type="region of interest" description="Disordered" evidence="1">
    <location>
        <begin position="941"/>
        <end position="999"/>
    </location>
</feature>
<feature type="compositionally biased region" description="Basic and acidic residues" evidence="1">
    <location>
        <begin position="591"/>
        <end position="609"/>
    </location>
</feature>
<feature type="region of interest" description="Disordered" evidence="1">
    <location>
        <begin position="673"/>
        <end position="712"/>
    </location>
</feature>
<feature type="region of interest" description="Disordered" evidence="1">
    <location>
        <begin position="148"/>
        <end position="251"/>
    </location>
</feature>
<feature type="compositionally biased region" description="Basic and acidic residues" evidence="1">
    <location>
        <begin position="16"/>
        <end position="26"/>
    </location>
</feature>
<accession>A0AAD6UJE2</accession>
<dbReference type="EMBL" id="JARJCW010000207">
    <property type="protein sequence ID" value="KAJ7186278.1"/>
    <property type="molecule type" value="Genomic_DNA"/>
</dbReference>
<feature type="compositionally biased region" description="Basic and acidic residues" evidence="1">
    <location>
        <begin position="941"/>
        <end position="956"/>
    </location>
</feature>
<protein>
    <submittedName>
        <fullName evidence="2">Uncharacterized protein</fullName>
    </submittedName>
</protein>
<feature type="compositionally biased region" description="Gly residues" evidence="1">
    <location>
        <begin position="673"/>
        <end position="683"/>
    </location>
</feature>
<feature type="compositionally biased region" description="Basic residues" evidence="1">
    <location>
        <begin position="957"/>
        <end position="969"/>
    </location>
</feature>
<feature type="region of interest" description="Disordered" evidence="1">
    <location>
        <begin position="833"/>
        <end position="871"/>
    </location>
</feature>
<feature type="compositionally biased region" description="Basic residues" evidence="1">
    <location>
        <begin position="152"/>
        <end position="162"/>
    </location>
</feature>
<feature type="compositionally biased region" description="Low complexity" evidence="1">
    <location>
        <begin position="1"/>
        <end position="14"/>
    </location>
</feature>
<evidence type="ECO:0000256" key="1">
    <source>
        <dbReference type="SAM" id="MobiDB-lite"/>
    </source>
</evidence>
<evidence type="ECO:0000313" key="2">
    <source>
        <dbReference type="EMBL" id="KAJ7186278.1"/>
    </source>
</evidence>
<dbReference type="PANTHER" id="PTHR12239:SF41">
    <property type="entry name" value="MEMBRANE ASSOCIATED PROTEIN, PUTATIVE-RELATED"/>
    <property type="match status" value="1"/>
</dbReference>
<feature type="region of interest" description="Disordered" evidence="1">
    <location>
        <begin position="1"/>
        <end position="33"/>
    </location>
</feature>